<name>F0RK27_DEIPM</name>
<dbReference type="KEGG" id="dpt:Deipr_1535"/>
<evidence type="ECO:0000313" key="1">
    <source>
        <dbReference type="EMBL" id="ADY26673.1"/>
    </source>
</evidence>
<dbReference type="Gene3D" id="3.40.50.1240">
    <property type="entry name" value="Phosphoglycerate mutase-like"/>
    <property type="match status" value="1"/>
</dbReference>
<keyword evidence="2" id="KW-1185">Reference proteome</keyword>
<reference evidence="1 2" key="2">
    <citation type="journal article" date="2012" name="Stand. Genomic Sci.">
        <title>Complete genome sequence of the orange-red pigmented, radioresistant Deinococcus proteolyticus type strain (MRP(T)).</title>
        <authorList>
            <person name="Copeland A."/>
            <person name="Zeytun A."/>
            <person name="Yassawong M."/>
            <person name="Nolan M."/>
            <person name="Lucas S."/>
            <person name="Hammon N."/>
            <person name="Deshpande S."/>
            <person name="Cheng J.F."/>
            <person name="Han C."/>
            <person name="Tapia R."/>
            <person name="Goodwin L.A."/>
            <person name="Pitluck S."/>
            <person name="Mavromatis K."/>
            <person name="Liolios K."/>
            <person name="Pagani I."/>
            <person name="Ivanova N."/>
            <person name="Mikhailova N."/>
            <person name="Pati A."/>
            <person name="Chen A."/>
            <person name="Palaniappan K."/>
            <person name="Land M."/>
            <person name="Hauser L."/>
            <person name="Jeffries C.D."/>
            <person name="Brambilla E.M."/>
            <person name="Rohde M."/>
            <person name="Sikorski J."/>
            <person name="Pukall R."/>
            <person name="Goker M."/>
            <person name="Detter J.C."/>
            <person name="Woyke T."/>
            <person name="Bristow J."/>
            <person name="Eisen J.A."/>
            <person name="Markowitz V."/>
            <person name="Hugenholtz P."/>
            <person name="Kyrpides N.C."/>
            <person name="Klenk H.P."/>
            <person name="Lapidus A."/>
        </authorList>
    </citation>
    <scope>NUCLEOTIDE SEQUENCE [LARGE SCALE GENOMIC DNA]</scope>
    <source>
        <strain evidence="2">ATCC 35074 / DSM 20540 / JCM 6276 / NBRC 101906 / NCIMB 13154 / VKM Ac-1939 / CCM 2703 / MRP</strain>
    </source>
</reference>
<dbReference type="InterPro" id="IPR013078">
    <property type="entry name" value="His_Pase_superF_clade-1"/>
</dbReference>
<protein>
    <submittedName>
        <fullName evidence="1">Phosphoglycerate mutase</fullName>
    </submittedName>
</protein>
<dbReference type="EMBL" id="CP002536">
    <property type="protein sequence ID" value="ADY26673.1"/>
    <property type="molecule type" value="Genomic_DNA"/>
</dbReference>
<sequence length="203" mass="22091">MLYSGRMSRTLHLVRHAKPALDPARPSHEWHLAPGALDGLPALLETLSPRPEVVVCSTEPKAQATAEALAAALGVSCCTMLGLHEQLRYTVPLYSHPSDFQAAMRRFFQCPAEVVSGEESANIARERFTAALHAVMAVHLQSSVAVVTHGTVRSLYVAHANTGLDAYTLWQQQQLLDTLSVEWPGGRLLGLKRWTPGLLSPTP</sequence>
<dbReference type="STRING" id="693977.Deipr_1535"/>
<gene>
    <name evidence="1" type="ordered locus">Deipr_1535</name>
</gene>
<reference evidence="2" key="1">
    <citation type="submission" date="2011-02" db="EMBL/GenBank/DDBJ databases">
        <title>The complete sequence of chromosome of Deinococcus proteolyticus DSM 20540.</title>
        <authorList>
            <consortium name="US DOE Joint Genome Institute (JGI-PGF)"/>
            <person name="Lucas S."/>
            <person name="Copeland A."/>
            <person name="Lapidus A."/>
            <person name="Bruce D."/>
            <person name="Goodwin L."/>
            <person name="Pitluck S."/>
            <person name="Kyrpides N."/>
            <person name="Mavromatis K."/>
            <person name="Pagani I."/>
            <person name="Ivanova N."/>
            <person name="Ovchinnikova G."/>
            <person name="Zeytun A."/>
            <person name="Detter J.C."/>
            <person name="Han C."/>
            <person name="Land M."/>
            <person name="Hauser L."/>
            <person name="Markowitz V."/>
            <person name="Cheng J.-F."/>
            <person name="Hugenholtz P."/>
            <person name="Woyke T."/>
            <person name="Wu D."/>
            <person name="Pukall R."/>
            <person name="Steenblock K."/>
            <person name="Brambilla E."/>
            <person name="Klenk H.-P."/>
            <person name="Eisen J.A."/>
        </authorList>
    </citation>
    <scope>NUCLEOTIDE SEQUENCE [LARGE SCALE GENOMIC DNA]</scope>
    <source>
        <strain evidence="2">ATCC 35074 / DSM 20540 / JCM 6276 / NBRC 101906 / NCIMB 13154 / VKM Ac-1939 / CCM 2703 / MRP</strain>
    </source>
</reference>
<organism evidence="1 2">
    <name type="scientific">Deinococcus proteolyticus (strain ATCC 35074 / DSM 20540 / JCM 6276 / NBRC 101906 / NCIMB 13154 / VKM Ac-1939 / CCM 2703 / MRP)</name>
    <dbReference type="NCBI Taxonomy" id="693977"/>
    <lineage>
        <taxon>Bacteria</taxon>
        <taxon>Thermotogati</taxon>
        <taxon>Deinococcota</taxon>
        <taxon>Deinococci</taxon>
        <taxon>Deinococcales</taxon>
        <taxon>Deinococcaceae</taxon>
        <taxon>Deinococcus</taxon>
    </lineage>
</organism>
<evidence type="ECO:0000313" key="2">
    <source>
        <dbReference type="Proteomes" id="UP000007718"/>
    </source>
</evidence>
<dbReference type="InterPro" id="IPR029033">
    <property type="entry name" value="His_PPase_superfam"/>
</dbReference>
<dbReference type="Proteomes" id="UP000007718">
    <property type="component" value="Chromosome"/>
</dbReference>
<dbReference type="AlphaFoldDB" id="F0RK27"/>
<dbReference type="eggNOG" id="COG0406">
    <property type="taxonomic scope" value="Bacteria"/>
</dbReference>
<accession>F0RK27</accession>
<dbReference type="HOGENOM" id="CLU_1413111_0_0_0"/>
<dbReference type="Pfam" id="PF00300">
    <property type="entry name" value="His_Phos_1"/>
    <property type="match status" value="1"/>
</dbReference>
<dbReference type="SUPFAM" id="SSF53254">
    <property type="entry name" value="Phosphoglycerate mutase-like"/>
    <property type="match status" value="1"/>
</dbReference>
<proteinExistence type="predicted"/>